<proteinExistence type="predicted"/>
<evidence type="ECO:0000256" key="1">
    <source>
        <dbReference type="SAM" id="MobiDB-lite"/>
    </source>
</evidence>
<evidence type="ECO:0000313" key="3">
    <source>
        <dbReference type="Proteomes" id="UP000632222"/>
    </source>
</evidence>
<comment type="caution">
    <text evidence="2">The sequence shown here is derived from an EMBL/GenBank/DDBJ whole genome shotgun (WGS) entry which is preliminary data.</text>
</comment>
<sequence length="114" mass="11783">MSGTAIKPSHEPTPSKSSPLAVSANAKTLAAKMSRKKNPIRAEDLSDQDILTALLGNQKAAKAILSEIGSLAKFTLLADAGVMSRVKLSPAVGAAVIAKLECIFEAAVRISGRV</sequence>
<dbReference type="EMBL" id="BMOD01000036">
    <property type="protein sequence ID" value="GGJ56483.1"/>
    <property type="molecule type" value="Genomic_DNA"/>
</dbReference>
<protein>
    <submittedName>
        <fullName evidence="2">Uncharacterized protein</fullName>
    </submittedName>
</protein>
<accession>A0ABQ2DFS6</accession>
<dbReference type="Proteomes" id="UP000632222">
    <property type="component" value="Unassembled WGS sequence"/>
</dbReference>
<evidence type="ECO:0000313" key="2">
    <source>
        <dbReference type="EMBL" id="GGJ56483.1"/>
    </source>
</evidence>
<keyword evidence="3" id="KW-1185">Reference proteome</keyword>
<gene>
    <name evidence="2" type="ORF">GCM10008938_48310</name>
</gene>
<dbReference type="RefSeq" id="WP_189008363.1">
    <property type="nucleotide sequence ID" value="NZ_BMOD01000036.1"/>
</dbReference>
<feature type="region of interest" description="Disordered" evidence="1">
    <location>
        <begin position="1"/>
        <end position="21"/>
    </location>
</feature>
<organism evidence="2 3">
    <name type="scientific">Deinococcus roseus</name>
    <dbReference type="NCBI Taxonomy" id="392414"/>
    <lineage>
        <taxon>Bacteria</taxon>
        <taxon>Thermotogati</taxon>
        <taxon>Deinococcota</taxon>
        <taxon>Deinococci</taxon>
        <taxon>Deinococcales</taxon>
        <taxon>Deinococcaceae</taxon>
        <taxon>Deinococcus</taxon>
    </lineage>
</organism>
<name>A0ABQ2DFS6_9DEIO</name>
<reference evidence="3" key="1">
    <citation type="journal article" date="2019" name="Int. J. Syst. Evol. Microbiol.">
        <title>The Global Catalogue of Microorganisms (GCM) 10K type strain sequencing project: providing services to taxonomists for standard genome sequencing and annotation.</title>
        <authorList>
            <consortium name="The Broad Institute Genomics Platform"/>
            <consortium name="The Broad Institute Genome Sequencing Center for Infectious Disease"/>
            <person name="Wu L."/>
            <person name="Ma J."/>
        </authorList>
    </citation>
    <scope>NUCLEOTIDE SEQUENCE [LARGE SCALE GENOMIC DNA]</scope>
    <source>
        <strain evidence="3">JCM 14370</strain>
    </source>
</reference>